<dbReference type="EMBL" id="JBHPKH010000063">
    <property type="protein sequence ID" value="MFC1573028.1"/>
    <property type="molecule type" value="Genomic_DNA"/>
</dbReference>
<accession>A0ABV6YL32</accession>
<gene>
    <name evidence="2" type="ORF">ACFL6M_05460</name>
</gene>
<evidence type="ECO:0000313" key="2">
    <source>
        <dbReference type="EMBL" id="MFC1573028.1"/>
    </source>
</evidence>
<sequence length="122" mass="12982">MAIKVFGPTGHLVRDLRGSGLAAGWPTIGWDGYHVAGSGSRYAHRVRSWSQATKRQKRPHAEVLPPEPTDPASPSWCGIGRRAGAAISGPHTLRRLRNLSWTAQAMDGALAGSACGPCTRDT</sequence>
<dbReference type="Proteomes" id="UP001593833">
    <property type="component" value="Unassembled WGS sequence"/>
</dbReference>
<evidence type="ECO:0000313" key="3">
    <source>
        <dbReference type="Proteomes" id="UP001593833"/>
    </source>
</evidence>
<reference evidence="2 3" key="1">
    <citation type="submission" date="2024-09" db="EMBL/GenBank/DDBJ databases">
        <authorList>
            <person name="D'Angelo T."/>
        </authorList>
    </citation>
    <scope>NUCLEOTIDE SEQUENCE [LARGE SCALE GENOMIC DNA]</scope>
    <source>
        <strain evidence="2">SAG AM-320-E07</strain>
    </source>
</reference>
<comment type="caution">
    <text evidence="2">The sequence shown here is derived from an EMBL/GenBank/DDBJ whole genome shotgun (WGS) entry which is preliminary data.</text>
</comment>
<name>A0ABV6YL32_UNCEI</name>
<protein>
    <submittedName>
        <fullName evidence="2">Uncharacterized protein</fullName>
    </submittedName>
</protein>
<feature type="region of interest" description="Disordered" evidence="1">
    <location>
        <begin position="48"/>
        <end position="77"/>
    </location>
</feature>
<keyword evidence="3" id="KW-1185">Reference proteome</keyword>
<organism evidence="2 3">
    <name type="scientific">Eiseniibacteriota bacterium</name>
    <dbReference type="NCBI Taxonomy" id="2212470"/>
    <lineage>
        <taxon>Bacteria</taxon>
        <taxon>Candidatus Eiseniibacteriota</taxon>
    </lineage>
</organism>
<evidence type="ECO:0000256" key="1">
    <source>
        <dbReference type="SAM" id="MobiDB-lite"/>
    </source>
</evidence>
<proteinExistence type="predicted"/>